<name>A0A5N6S6J7_9BIFI</name>
<dbReference type="EMBL" id="QDAG01000003">
    <property type="protein sequence ID" value="KAE8129231.1"/>
    <property type="molecule type" value="Genomic_DNA"/>
</dbReference>
<reference evidence="3 4" key="1">
    <citation type="submission" date="2018-04" db="EMBL/GenBank/DDBJ databases">
        <authorList>
            <person name="Eckel V.P."/>
            <person name="Vogel R.F."/>
        </authorList>
    </citation>
    <scope>NUCLEOTIDE SEQUENCE [LARGE SCALE GENOMIC DNA]</scope>
    <source>
        <strain evidence="4">TMW 2.1764</strain>
    </source>
</reference>
<proteinExistence type="predicted"/>
<feature type="region of interest" description="Disordered" evidence="1">
    <location>
        <begin position="152"/>
        <end position="180"/>
    </location>
</feature>
<feature type="domain" description="Glycosyltransferase 2-like" evidence="2">
    <location>
        <begin position="52"/>
        <end position="106"/>
    </location>
</feature>
<feature type="compositionally biased region" description="Basic and acidic residues" evidence="1">
    <location>
        <begin position="162"/>
        <end position="180"/>
    </location>
</feature>
<evidence type="ECO:0000313" key="3">
    <source>
        <dbReference type="EMBL" id="KAE8129231.1"/>
    </source>
</evidence>
<dbReference type="OrthoDB" id="3177103at2"/>
<dbReference type="RefSeq" id="WP_152580437.1">
    <property type="nucleotide sequence ID" value="NZ_JAKVIV010000007.1"/>
</dbReference>
<dbReference type="AlphaFoldDB" id="A0A5N6S6J7"/>
<dbReference type="InterPro" id="IPR001173">
    <property type="entry name" value="Glyco_trans_2-like"/>
</dbReference>
<keyword evidence="3" id="KW-0808">Transferase</keyword>
<keyword evidence="4" id="KW-1185">Reference proteome</keyword>
<protein>
    <submittedName>
        <fullName evidence="3">Glycosyltransferase</fullName>
    </submittedName>
</protein>
<dbReference type="InterPro" id="IPR029044">
    <property type="entry name" value="Nucleotide-diphossugar_trans"/>
</dbReference>
<dbReference type="Proteomes" id="UP000325415">
    <property type="component" value="Unassembled WGS sequence"/>
</dbReference>
<dbReference type="GO" id="GO:0016740">
    <property type="term" value="F:transferase activity"/>
    <property type="evidence" value="ECO:0007669"/>
    <property type="project" value="UniProtKB-KW"/>
</dbReference>
<evidence type="ECO:0000259" key="2">
    <source>
        <dbReference type="Pfam" id="PF00535"/>
    </source>
</evidence>
<comment type="caution">
    <text evidence="3">The sequence shown here is derived from an EMBL/GenBank/DDBJ whole genome shotgun (WGS) entry which is preliminary data.</text>
</comment>
<dbReference type="Gene3D" id="3.90.550.10">
    <property type="entry name" value="Spore Coat Polysaccharide Biosynthesis Protein SpsA, Chain A"/>
    <property type="match status" value="1"/>
</dbReference>
<sequence length="180" mass="20375">MDRTLTPVTSIDDGFAGWNVPTEDDDLHDLDDDLSLLREDFAHVEHPLIGCVIPAYNEESTIGDVIQSLLDQTLTPDEIHVVINNSNDRTLQKAREFAGVHRKSNAERTMVCAVYIHDIGKNAEKKVGALNYGLFHDRALRLCARRRRRYGSRAGCGGHAAQGDRVRSQDRRRLSDFHRR</sequence>
<accession>A0A5N6S6J7</accession>
<organism evidence="3 4">
    <name type="scientific">Bifidobacterium tibiigranuli</name>
    <dbReference type="NCBI Taxonomy" id="2172043"/>
    <lineage>
        <taxon>Bacteria</taxon>
        <taxon>Bacillati</taxon>
        <taxon>Actinomycetota</taxon>
        <taxon>Actinomycetes</taxon>
        <taxon>Bifidobacteriales</taxon>
        <taxon>Bifidobacteriaceae</taxon>
        <taxon>Bifidobacterium</taxon>
    </lineage>
</organism>
<evidence type="ECO:0000313" key="4">
    <source>
        <dbReference type="Proteomes" id="UP000325415"/>
    </source>
</evidence>
<dbReference type="Pfam" id="PF00535">
    <property type="entry name" value="Glycos_transf_2"/>
    <property type="match status" value="1"/>
</dbReference>
<dbReference type="GeneID" id="78126844"/>
<evidence type="ECO:0000256" key="1">
    <source>
        <dbReference type="SAM" id="MobiDB-lite"/>
    </source>
</evidence>
<gene>
    <name evidence="3" type="ORF">DDE84_03950</name>
</gene>
<dbReference type="SUPFAM" id="SSF53448">
    <property type="entry name" value="Nucleotide-diphospho-sugar transferases"/>
    <property type="match status" value="1"/>
</dbReference>